<organism evidence="1 2">
    <name type="scientific">Lactuca sativa</name>
    <name type="common">Garden lettuce</name>
    <dbReference type="NCBI Taxonomy" id="4236"/>
    <lineage>
        <taxon>Eukaryota</taxon>
        <taxon>Viridiplantae</taxon>
        <taxon>Streptophyta</taxon>
        <taxon>Embryophyta</taxon>
        <taxon>Tracheophyta</taxon>
        <taxon>Spermatophyta</taxon>
        <taxon>Magnoliopsida</taxon>
        <taxon>eudicotyledons</taxon>
        <taxon>Gunneridae</taxon>
        <taxon>Pentapetalae</taxon>
        <taxon>asterids</taxon>
        <taxon>campanulids</taxon>
        <taxon>Asterales</taxon>
        <taxon>Asteraceae</taxon>
        <taxon>Cichorioideae</taxon>
        <taxon>Cichorieae</taxon>
        <taxon>Lactucinae</taxon>
        <taxon>Lactuca</taxon>
    </lineage>
</organism>
<dbReference type="AlphaFoldDB" id="A0A9R1V1K8"/>
<name>A0A9R1V1K8_LACSA</name>
<comment type="caution">
    <text evidence="1">The sequence shown here is derived from an EMBL/GenBank/DDBJ whole genome shotgun (WGS) entry which is preliminary data.</text>
</comment>
<evidence type="ECO:0000313" key="2">
    <source>
        <dbReference type="Proteomes" id="UP000235145"/>
    </source>
</evidence>
<reference evidence="1 2" key="1">
    <citation type="journal article" date="2017" name="Nat. Commun.">
        <title>Genome assembly with in vitro proximity ligation data and whole-genome triplication in lettuce.</title>
        <authorList>
            <person name="Reyes-Chin-Wo S."/>
            <person name="Wang Z."/>
            <person name="Yang X."/>
            <person name="Kozik A."/>
            <person name="Arikit S."/>
            <person name="Song C."/>
            <person name="Xia L."/>
            <person name="Froenicke L."/>
            <person name="Lavelle D.O."/>
            <person name="Truco M.J."/>
            <person name="Xia R."/>
            <person name="Zhu S."/>
            <person name="Xu C."/>
            <person name="Xu H."/>
            <person name="Xu X."/>
            <person name="Cox K."/>
            <person name="Korf I."/>
            <person name="Meyers B.C."/>
            <person name="Michelmore R.W."/>
        </authorList>
    </citation>
    <scope>NUCLEOTIDE SEQUENCE [LARGE SCALE GENOMIC DNA]</scope>
    <source>
        <strain evidence="2">cv. Salinas</strain>
        <tissue evidence="1">Seedlings</tissue>
    </source>
</reference>
<dbReference type="PANTHER" id="PTHR45835">
    <property type="entry name" value="YALI0A06105P"/>
    <property type="match status" value="1"/>
</dbReference>
<keyword evidence="2" id="KW-1185">Reference proteome</keyword>
<gene>
    <name evidence="1" type="ORF">LSAT_V11C700369410</name>
</gene>
<accession>A0A9R1V1K8</accession>
<dbReference type="PANTHER" id="PTHR45835:SF101">
    <property type="entry name" value="NUCLEOTIDYLTRANSFERASE, RIBONUCLEASE H"/>
    <property type="match status" value="1"/>
</dbReference>
<dbReference type="Proteomes" id="UP000235145">
    <property type="component" value="Unassembled WGS sequence"/>
</dbReference>
<protein>
    <submittedName>
        <fullName evidence="1">Uncharacterized protein</fullName>
    </submittedName>
</protein>
<evidence type="ECO:0000313" key="1">
    <source>
        <dbReference type="EMBL" id="KAJ0197836.1"/>
    </source>
</evidence>
<proteinExistence type="predicted"/>
<dbReference type="EMBL" id="NBSK02000007">
    <property type="protein sequence ID" value="KAJ0197836.1"/>
    <property type="molecule type" value="Genomic_DNA"/>
</dbReference>
<sequence>MRQQRAMELIKDYDCEILYHPGKANVVADALSRKVYRNSMCYAITHTTVKFTILDELEKWQEKALNPENVKKEGMIHYNDALLDDPRGLKECLVCLQVKAEHQKPYGTPESLSVPVWKWEELSMDFITKLPNTARQHDSIWVIVDRLTKSAHFLAMRETAPMVCH</sequence>